<organism evidence="1 2">
    <name type="scientific">Araneus ventricosus</name>
    <name type="common">Orbweaver spider</name>
    <name type="synonym">Epeira ventricosa</name>
    <dbReference type="NCBI Taxonomy" id="182803"/>
    <lineage>
        <taxon>Eukaryota</taxon>
        <taxon>Metazoa</taxon>
        <taxon>Ecdysozoa</taxon>
        <taxon>Arthropoda</taxon>
        <taxon>Chelicerata</taxon>
        <taxon>Arachnida</taxon>
        <taxon>Araneae</taxon>
        <taxon>Araneomorphae</taxon>
        <taxon>Entelegynae</taxon>
        <taxon>Araneoidea</taxon>
        <taxon>Araneidae</taxon>
        <taxon>Araneus</taxon>
    </lineage>
</organism>
<reference evidence="1 2" key="1">
    <citation type="journal article" date="2019" name="Sci. Rep.">
        <title>Orb-weaving spider Araneus ventricosus genome elucidates the spidroin gene catalogue.</title>
        <authorList>
            <person name="Kono N."/>
            <person name="Nakamura H."/>
            <person name="Ohtoshi R."/>
            <person name="Moran D.A.P."/>
            <person name="Shinohara A."/>
            <person name="Yoshida Y."/>
            <person name="Fujiwara M."/>
            <person name="Mori M."/>
            <person name="Tomita M."/>
            <person name="Arakawa K."/>
        </authorList>
    </citation>
    <scope>NUCLEOTIDE SEQUENCE [LARGE SCALE GENOMIC DNA]</scope>
</reference>
<comment type="caution">
    <text evidence="1">The sequence shown here is derived from an EMBL/GenBank/DDBJ whole genome shotgun (WGS) entry which is preliminary data.</text>
</comment>
<dbReference type="AlphaFoldDB" id="A0A4Y2GKM5"/>
<protein>
    <submittedName>
        <fullName evidence="1">Uncharacterized protein</fullName>
    </submittedName>
</protein>
<dbReference type="Proteomes" id="UP000499080">
    <property type="component" value="Unassembled WGS sequence"/>
</dbReference>
<sequence length="67" mass="7638">MTFISGGKLSVKNFMTTASKRKSLIRTLLRNGRNKDMRICAVSAAFRQETRILVQTAFAECLRASWR</sequence>
<keyword evidence="2" id="KW-1185">Reference proteome</keyword>
<accession>A0A4Y2GKM5</accession>
<name>A0A4Y2GKM5_ARAVE</name>
<proteinExistence type="predicted"/>
<feature type="non-terminal residue" evidence="1">
    <location>
        <position position="67"/>
    </location>
</feature>
<gene>
    <name evidence="1" type="ORF">AVEN_185525_1</name>
</gene>
<evidence type="ECO:0000313" key="2">
    <source>
        <dbReference type="Proteomes" id="UP000499080"/>
    </source>
</evidence>
<dbReference type="EMBL" id="BGPR01099619">
    <property type="protein sequence ID" value="GBM53299.1"/>
    <property type="molecule type" value="Genomic_DNA"/>
</dbReference>
<evidence type="ECO:0000313" key="1">
    <source>
        <dbReference type="EMBL" id="GBM53299.1"/>
    </source>
</evidence>